<keyword evidence="9" id="KW-1185">Reference proteome</keyword>
<evidence type="ECO:0000313" key="9">
    <source>
        <dbReference type="Proteomes" id="UP000481030"/>
    </source>
</evidence>
<evidence type="ECO:0000313" key="8">
    <source>
        <dbReference type="EMBL" id="KAB2332131.1"/>
    </source>
</evidence>
<dbReference type="SUPFAM" id="SSF51735">
    <property type="entry name" value="NAD(P)-binding Rossmann-fold domains"/>
    <property type="match status" value="1"/>
</dbReference>
<dbReference type="NCBIfam" id="TIGR01470">
    <property type="entry name" value="cysG_Nterm"/>
    <property type="match status" value="1"/>
</dbReference>
<dbReference type="InterPro" id="IPR028281">
    <property type="entry name" value="Sirohaem_synthase_central"/>
</dbReference>
<dbReference type="Gene3D" id="1.10.8.610">
    <property type="entry name" value="SirC, precorrin-2 dehydrogenase, C-terminal helical domain-like"/>
    <property type="match status" value="1"/>
</dbReference>
<dbReference type="PANTHER" id="PTHR35330:SF1">
    <property type="entry name" value="SIROHEME BIOSYNTHESIS PROTEIN MET8"/>
    <property type="match status" value="1"/>
</dbReference>
<name>A0A6L3V3W6_9BACI</name>
<evidence type="ECO:0000256" key="4">
    <source>
        <dbReference type="ARBA" id="ARBA00023027"/>
    </source>
</evidence>
<keyword evidence="5" id="KW-0627">Porphyrin biosynthesis</keyword>
<comment type="pathway">
    <text evidence="1">Porphyrin-containing compound metabolism; siroheme biosynthesis; sirohydrochlorin from precorrin-2: step 1/1.</text>
</comment>
<evidence type="ECO:0000256" key="1">
    <source>
        <dbReference type="ARBA" id="ARBA00005010"/>
    </source>
</evidence>
<accession>A0A6L3V3W6</accession>
<dbReference type="InterPro" id="IPR028161">
    <property type="entry name" value="Met8-like"/>
</dbReference>
<dbReference type="EMBL" id="WBOS01000010">
    <property type="protein sequence ID" value="KAB2332131.1"/>
    <property type="molecule type" value="Genomic_DNA"/>
</dbReference>
<protein>
    <recommendedName>
        <fullName evidence="2">precorrin-2 dehydrogenase</fullName>
        <ecNumber evidence="2">1.3.1.76</ecNumber>
    </recommendedName>
</protein>
<dbReference type="Pfam" id="PF22440">
    <property type="entry name" value="SirC_C"/>
    <property type="match status" value="1"/>
</dbReference>
<evidence type="ECO:0000259" key="7">
    <source>
        <dbReference type="Pfam" id="PF14824"/>
    </source>
</evidence>
<feature type="domain" description="Siroheme synthase central" evidence="7">
    <location>
        <begin position="116"/>
        <end position="143"/>
    </location>
</feature>
<comment type="catalytic activity">
    <reaction evidence="6">
        <text>precorrin-2 + NAD(+) = sirohydrochlorin + NADH + 2 H(+)</text>
        <dbReference type="Rhea" id="RHEA:15613"/>
        <dbReference type="ChEBI" id="CHEBI:15378"/>
        <dbReference type="ChEBI" id="CHEBI:57540"/>
        <dbReference type="ChEBI" id="CHEBI:57945"/>
        <dbReference type="ChEBI" id="CHEBI:58351"/>
        <dbReference type="ChEBI" id="CHEBI:58827"/>
        <dbReference type="EC" id="1.3.1.76"/>
    </reaction>
</comment>
<dbReference type="PANTHER" id="PTHR35330">
    <property type="entry name" value="SIROHEME BIOSYNTHESIS PROTEIN MET8"/>
    <property type="match status" value="1"/>
</dbReference>
<dbReference type="AlphaFoldDB" id="A0A6L3V3W6"/>
<dbReference type="EC" id="1.3.1.76" evidence="2"/>
<dbReference type="InterPro" id="IPR036291">
    <property type="entry name" value="NAD(P)-bd_dom_sf"/>
</dbReference>
<dbReference type="UniPathway" id="UPA00262">
    <property type="reaction ID" value="UER00222"/>
</dbReference>
<dbReference type="RefSeq" id="WP_151536137.1">
    <property type="nucleotide sequence ID" value="NZ_WBOS01000010.1"/>
</dbReference>
<evidence type="ECO:0000256" key="2">
    <source>
        <dbReference type="ARBA" id="ARBA00012400"/>
    </source>
</evidence>
<dbReference type="Gene3D" id="3.40.50.720">
    <property type="entry name" value="NAD(P)-binding Rossmann-like Domain"/>
    <property type="match status" value="1"/>
</dbReference>
<evidence type="ECO:0000256" key="5">
    <source>
        <dbReference type="ARBA" id="ARBA00023244"/>
    </source>
</evidence>
<proteinExistence type="predicted"/>
<dbReference type="InterPro" id="IPR042518">
    <property type="entry name" value="SirC_C"/>
</dbReference>
<dbReference type="GO" id="GO:0043115">
    <property type="term" value="F:precorrin-2 dehydrogenase activity"/>
    <property type="evidence" value="ECO:0007669"/>
    <property type="project" value="UniProtKB-EC"/>
</dbReference>
<dbReference type="SUPFAM" id="SSF75615">
    <property type="entry name" value="Siroheme synthase middle domains-like"/>
    <property type="match status" value="1"/>
</dbReference>
<keyword evidence="4" id="KW-0520">NAD</keyword>
<dbReference type="OrthoDB" id="9773765at2"/>
<dbReference type="Proteomes" id="UP000481030">
    <property type="component" value="Unassembled WGS sequence"/>
</dbReference>
<dbReference type="GO" id="GO:0004325">
    <property type="term" value="F:ferrochelatase activity"/>
    <property type="evidence" value="ECO:0007669"/>
    <property type="project" value="InterPro"/>
</dbReference>
<dbReference type="InterPro" id="IPR006367">
    <property type="entry name" value="Sirohaem_synthase_N"/>
</dbReference>
<reference evidence="8 9" key="1">
    <citation type="journal article" date="2016" name="Antonie Van Leeuwenhoek">
        <title>Bacillus depressus sp. nov., isolated from soil of a sunflower field.</title>
        <authorList>
            <person name="Wei X."/>
            <person name="Xin D."/>
            <person name="Xin Y."/>
            <person name="Zhang H."/>
            <person name="Wang T."/>
            <person name="Zhang J."/>
        </authorList>
    </citation>
    <scope>NUCLEOTIDE SEQUENCE [LARGE SCALE GENOMIC DNA]</scope>
    <source>
        <strain evidence="8 9">BZ1</strain>
    </source>
</reference>
<evidence type="ECO:0000256" key="3">
    <source>
        <dbReference type="ARBA" id="ARBA00023002"/>
    </source>
</evidence>
<gene>
    <name evidence="8" type="ORF">F7731_17745</name>
</gene>
<dbReference type="GO" id="GO:0019354">
    <property type="term" value="P:siroheme biosynthetic process"/>
    <property type="evidence" value="ECO:0007669"/>
    <property type="project" value="UniProtKB-UniPathway"/>
</dbReference>
<keyword evidence="3" id="KW-0560">Oxidoreductase</keyword>
<comment type="caution">
    <text evidence="8">The sequence shown here is derived from an EMBL/GenBank/DDBJ whole genome shotgun (WGS) entry which is preliminary data.</text>
</comment>
<dbReference type="Pfam" id="PF14824">
    <property type="entry name" value="Sirohm_synth_M"/>
    <property type="match status" value="1"/>
</dbReference>
<sequence length="206" mass="23136">MQPLIINLTGKKVVIAGGGRIAARKAQTLADQRAEITFVAPHFCEEILELSNAKNFSIIKRIAHPNDFAGAFLVILATNVRSANKALANQLSPNQLVCVVDESDEGNVSFPATIQRGHLQVAVTSNGASPKLTRKLKKELEKQFDHSWGAYSEFLLRCRKKLKELNVPLEERNKLLEEILDERYRLDKYDQEEILERLSKIGPFKG</sequence>
<evidence type="ECO:0000256" key="6">
    <source>
        <dbReference type="ARBA" id="ARBA00047561"/>
    </source>
</evidence>
<organism evidence="8 9">
    <name type="scientific">Cytobacillus depressus</name>
    <dbReference type="NCBI Taxonomy" id="1602942"/>
    <lineage>
        <taxon>Bacteria</taxon>
        <taxon>Bacillati</taxon>
        <taxon>Bacillota</taxon>
        <taxon>Bacilli</taxon>
        <taxon>Bacillales</taxon>
        <taxon>Bacillaceae</taxon>
        <taxon>Cytobacillus</taxon>
    </lineage>
</organism>
<dbReference type="Pfam" id="PF13241">
    <property type="entry name" value="NAD_binding_7"/>
    <property type="match status" value="1"/>
</dbReference>